<reference evidence="2 3" key="1">
    <citation type="submission" date="2018-03" db="EMBL/GenBank/DDBJ databases">
        <authorList>
            <person name="Gully D."/>
        </authorList>
    </citation>
    <scope>NUCLEOTIDE SEQUENCE [LARGE SCALE GENOMIC DNA]</scope>
    <source>
        <strain evidence="2">ORS3257</strain>
    </source>
</reference>
<evidence type="ECO:0000313" key="3">
    <source>
        <dbReference type="Proteomes" id="UP000246085"/>
    </source>
</evidence>
<evidence type="ECO:0000256" key="1">
    <source>
        <dbReference type="SAM" id="MobiDB-lite"/>
    </source>
</evidence>
<dbReference type="AlphaFoldDB" id="A0A2U3Q2R2"/>
<organism evidence="2 3">
    <name type="scientific">Bradyrhizobium vignae</name>
    <dbReference type="NCBI Taxonomy" id="1549949"/>
    <lineage>
        <taxon>Bacteria</taxon>
        <taxon>Pseudomonadati</taxon>
        <taxon>Pseudomonadota</taxon>
        <taxon>Alphaproteobacteria</taxon>
        <taxon>Hyphomicrobiales</taxon>
        <taxon>Nitrobacteraceae</taxon>
        <taxon>Bradyrhizobium</taxon>
    </lineage>
</organism>
<evidence type="ECO:0000313" key="2">
    <source>
        <dbReference type="EMBL" id="SPP95713.1"/>
    </source>
</evidence>
<name>A0A2U3Q2R2_9BRAD</name>
<dbReference type="Proteomes" id="UP000246085">
    <property type="component" value="Chromosome BRAD3257"/>
</dbReference>
<feature type="region of interest" description="Disordered" evidence="1">
    <location>
        <begin position="32"/>
        <end position="55"/>
    </location>
</feature>
<feature type="compositionally biased region" description="Polar residues" evidence="1">
    <location>
        <begin position="46"/>
        <end position="55"/>
    </location>
</feature>
<proteinExistence type="predicted"/>
<dbReference type="KEGG" id="bvz:BRAD3257_4736"/>
<accession>A0A2U3Q2R2</accession>
<gene>
    <name evidence="2" type="ORF">BRAD3257_4736</name>
</gene>
<protein>
    <submittedName>
        <fullName evidence="2">Uncharacterized protein</fullName>
    </submittedName>
</protein>
<sequence length="55" mass="6114">MVLAIGGGPDTRYALVSRAPYEPYNEASLGRKRPVFRTDPIGPPANSRNRCTMRH</sequence>
<dbReference type="EMBL" id="LS398110">
    <property type="protein sequence ID" value="SPP95713.1"/>
    <property type="molecule type" value="Genomic_DNA"/>
</dbReference>